<dbReference type="Proteomes" id="UP000002875">
    <property type="component" value="Chromosome"/>
</dbReference>
<dbReference type="Pfam" id="PF07676">
    <property type="entry name" value="PD40"/>
    <property type="match status" value="2"/>
</dbReference>
<name>A0ABM5MY06_EMTOG</name>
<dbReference type="SUPFAM" id="SSF82171">
    <property type="entry name" value="DPP6 N-terminal domain-like"/>
    <property type="match status" value="1"/>
</dbReference>
<accession>A0ABM5MY06</accession>
<proteinExistence type="predicted"/>
<sequence>MKTIRHLLLTLFSITILWSCWLDAKHNAGKFMTDVVNLAEFNSEFDDYNSNLPANKYGESYLIFSSKRDTKEFYNLVGFPAKIEYDEKKDIPILTRSSSGSDGFYSSLFTSGFMGKTNGNFNVLGPFVLNKNNLISYGNSPNYQFLFYADDQNKNLDIKVIYNDKDGKEIGPIAVDYLNSKADDAYPYITHNGDKVVYCSNKDGNFDIYQTTIGANYADNTTPMIDQIISPKAAVSIKISTISDAKADDKCPYLWQDENLMVFSSNRAGGFGGYDIYYSVLENGIWGAPINAGPRINTAYDEYRPMLPNLVNFSYPLMIFSSNRPEGKGGFDLYMTGLVETDNMRKVKM</sequence>
<gene>
    <name evidence="1" type="ordered locus">Emtol_0866</name>
</gene>
<dbReference type="EMBL" id="CP002961">
    <property type="protein sequence ID" value="AFK02017.1"/>
    <property type="molecule type" value="Genomic_DNA"/>
</dbReference>
<evidence type="ECO:0000313" key="1">
    <source>
        <dbReference type="EMBL" id="AFK02017.1"/>
    </source>
</evidence>
<dbReference type="Gene3D" id="2.120.10.30">
    <property type="entry name" value="TolB, C-terminal domain"/>
    <property type="match status" value="1"/>
</dbReference>
<keyword evidence="2" id="KW-1185">Reference proteome</keyword>
<dbReference type="InterPro" id="IPR011659">
    <property type="entry name" value="WD40"/>
</dbReference>
<reference evidence="1 2" key="1">
    <citation type="submission" date="2011-07" db="EMBL/GenBank/DDBJ databases">
        <title>The complete genome of chromosome of Emticicia oligotrophica DSM 17448.</title>
        <authorList>
            <consortium name="US DOE Joint Genome Institute (JGI-PGF)"/>
            <person name="Lucas S."/>
            <person name="Han J."/>
            <person name="Lapidus A."/>
            <person name="Bruce D."/>
            <person name="Goodwin L."/>
            <person name="Pitluck S."/>
            <person name="Peters L."/>
            <person name="Kyrpides N."/>
            <person name="Mavromatis K."/>
            <person name="Ivanova N."/>
            <person name="Ovchinnikova G."/>
            <person name="Teshima H."/>
            <person name="Detter J.C."/>
            <person name="Tapia R."/>
            <person name="Han C."/>
            <person name="Land M."/>
            <person name="Hauser L."/>
            <person name="Markowitz V."/>
            <person name="Cheng J.-F."/>
            <person name="Hugenholtz P."/>
            <person name="Woyke T."/>
            <person name="Wu D."/>
            <person name="Tindall B."/>
            <person name="Pomrenke H."/>
            <person name="Brambilla E."/>
            <person name="Klenk H.-P."/>
            <person name="Eisen J.A."/>
        </authorList>
    </citation>
    <scope>NUCLEOTIDE SEQUENCE [LARGE SCALE GENOMIC DNA]</scope>
    <source>
        <strain evidence="1 2">DSM 17448</strain>
    </source>
</reference>
<organism evidence="1 2">
    <name type="scientific">Emticicia oligotrophica (strain DSM 17448 / CIP 109782 / MTCC 6937 / GPTSA100-15)</name>
    <dbReference type="NCBI Taxonomy" id="929562"/>
    <lineage>
        <taxon>Bacteria</taxon>
        <taxon>Pseudomonadati</taxon>
        <taxon>Bacteroidota</taxon>
        <taxon>Cytophagia</taxon>
        <taxon>Cytophagales</taxon>
        <taxon>Leadbetterellaceae</taxon>
        <taxon>Emticicia</taxon>
    </lineage>
</organism>
<evidence type="ECO:0000313" key="2">
    <source>
        <dbReference type="Proteomes" id="UP000002875"/>
    </source>
</evidence>
<dbReference type="RefSeq" id="WP_015027717.1">
    <property type="nucleotide sequence ID" value="NC_018748.1"/>
</dbReference>
<dbReference type="InterPro" id="IPR011042">
    <property type="entry name" value="6-blade_b-propeller_TolB-like"/>
</dbReference>
<protein>
    <submittedName>
        <fullName evidence="1">WD40-like beta Propeller containing protein</fullName>
    </submittedName>
</protein>